<keyword evidence="2" id="KW-1185">Reference proteome</keyword>
<dbReference type="AlphaFoldDB" id="A0A8J3GET7"/>
<accession>A0A8J3GET7</accession>
<dbReference type="EMBL" id="BMXG01000015">
    <property type="protein sequence ID" value="GHC06051.1"/>
    <property type="molecule type" value="Genomic_DNA"/>
</dbReference>
<gene>
    <name evidence="1" type="ORF">GCM10007047_23830</name>
</gene>
<organism evidence="1 2">
    <name type="scientific">Cerasicoccus arenae</name>
    <dbReference type="NCBI Taxonomy" id="424488"/>
    <lineage>
        <taxon>Bacteria</taxon>
        <taxon>Pseudomonadati</taxon>
        <taxon>Verrucomicrobiota</taxon>
        <taxon>Opitutia</taxon>
        <taxon>Puniceicoccales</taxon>
        <taxon>Cerasicoccaceae</taxon>
        <taxon>Cerasicoccus</taxon>
    </lineage>
</organism>
<evidence type="ECO:0000313" key="2">
    <source>
        <dbReference type="Proteomes" id="UP000642829"/>
    </source>
</evidence>
<dbReference type="Proteomes" id="UP000642829">
    <property type="component" value="Unassembled WGS sequence"/>
</dbReference>
<reference evidence="1" key="1">
    <citation type="journal article" date="2014" name="Int. J. Syst. Evol. Microbiol.">
        <title>Complete genome sequence of Corynebacterium casei LMG S-19264T (=DSM 44701T), isolated from a smear-ripened cheese.</title>
        <authorList>
            <consortium name="US DOE Joint Genome Institute (JGI-PGF)"/>
            <person name="Walter F."/>
            <person name="Albersmeier A."/>
            <person name="Kalinowski J."/>
            <person name="Ruckert C."/>
        </authorList>
    </citation>
    <scope>NUCLEOTIDE SEQUENCE</scope>
    <source>
        <strain evidence="1">KCTC 12870</strain>
    </source>
</reference>
<protein>
    <submittedName>
        <fullName evidence="1">Uncharacterized protein</fullName>
    </submittedName>
</protein>
<comment type="caution">
    <text evidence="1">The sequence shown here is derived from an EMBL/GenBank/DDBJ whole genome shotgun (WGS) entry which is preliminary data.</text>
</comment>
<sequence>MEMVGGDDDITAHQSAPSVIAAPAYARKIVTICDKRRVVSEAVIGRVGKAIDDAIAQ</sequence>
<name>A0A8J3GET7_9BACT</name>
<proteinExistence type="predicted"/>
<evidence type="ECO:0000313" key="1">
    <source>
        <dbReference type="EMBL" id="GHC06051.1"/>
    </source>
</evidence>
<reference evidence="1" key="2">
    <citation type="submission" date="2020-09" db="EMBL/GenBank/DDBJ databases">
        <authorList>
            <person name="Sun Q."/>
            <person name="Kim S."/>
        </authorList>
    </citation>
    <scope>NUCLEOTIDE SEQUENCE</scope>
    <source>
        <strain evidence="1">KCTC 12870</strain>
    </source>
</reference>